<evidence type="ECO:0000256" key="4">
    <source>
        <dbReference type="ARBA" id="ARBA00023187"/>
    </source>
</evidence>
<dbReference type="SUPFAM" id="SSF54928">
    <property type="entry name" value="RNA-binding domain, RBD"/>
    <property type="match status" value="1"/>
</dbReference>
<feature type="compositionally biased region" description="Basic and acidic residues" evidence="7">
    <location>
        <begin position="235"/>
        <end position="287"/>
    </location>
</feature>
<dbReference type="AlphaFoldDB" id="A0A9W9AQE2"/>
<dbReference type="Proteomes" id="UP001150266">
    <property type="component" value="Unassembled WGS sequence"/>
</dbReference>
<feature type="domain" description="G-patch" evidence="9">
    <location>
        <begin position="460"/>
        <end position="506"/>
    </location>
</feature>
<sequence length="628" mass="68107">MSSRAGGLYGGIQFSGSTAPTIHRPAPTDTKQEPEPAPAPAPAPPVLAVPSDTTPTEETSAPSSGKATAGWSAALAFAPIRRNQNQKVKTGVPRLPVGAALATANPVSATASVSSTAVVFAPPSLVDPEKSETAPVVEDTHVPPSSGWGKKVKPPSMVLDEDVNGYKSKKRKVGKGKNKKNRNAPVVSAWDPMEPYELLRPNDYNEFKVWKQKERIDRRERLARERRNADRKRSRYSDHSDSDYTPSEDERPPRKSGRFNDHDSFDHWSRADDERRGIGNKAREMPREPPPAQLDRDLTGDEAYQRRLQMSMGFRPPPVALSPPPNSANDEDKYIDVPSSSNPVGRDPSPSFSRPETGDEAYLRRLAMSTSARPSSPSAPEPPSVPSMPVRQPSPPQLAYNPFAPPPAPPPPPGAPGAFIMDERARTAAAIAAKLGAIRPPQPESAPPAVVEEQQKRPDPHGFAARLMAKWGHKEGQGLGADASGIVNALTVEQVKAGKGPGASRGRGKIVNNNEDSKAREKARFGEPSPIVLLTNMVSPEDVDDDDLRGEIGDECAKNGTVERVLIHLMNSATDPAEAVRVFVQFAGPTGAWKTVHEFDGRFFGGRSIRARYFPKHLYDRAAYDFQL</sequence>
<dbReference type="InterPro" id="IPR040052">
    <property type="entry name" value="RBM17"/>
</dbReference>
<feature type="compositionally biased region" description="Basic residues" evidence="7">
    <location>
        <begin position="167"/>
        <end position="182"/>
    </location>
</feature>
<accession>A0A9W9AQE2</accession>
<dbReference type="PROSITE" id="PS50102">
    <property type="entry name" value="RRM"/>
    <property type="match status" value="1"/>
</dbReference>
<name>A0A9W9AQE2_9AGAR</name>
<evidence type="ECO:0000256" key="6">
    <source>
        <dbReference type="PROSITE-ProRule" id="PRU00176"/>
    </source>
</evidence>
<comment type="subcellular location">
    <subcellularLocation>
        <location evidence="1">Nucleus</location>
    </subcellularLocation>
</comment>
<evidence type="ECO:0000313" key="10">
    <source>
        <dbReference type="EMBL" id="KAJ4488130.1"/>
    </source>
</evidence>
<reference evidence="10" key="1">
    <citation type="submission" date="2022-08" db="EMBL/GenBank/DDBJ databases">
        <title>A Global Phylogenomic Analysis of the Shiitake Genus Lentinula.</title>
        <authorList>
            <consortium name="DOE Joint Genome Institute"/>
            <person name="Sierra-Patev S."/>
            <person name="Min B."/>
            <person name="Naranjo-Ortiz M."/>
            <person name="Looney B."/>
            <person name="Konkel Z."/>
            <person name="Slot J.C."/>
            <person name="Sakamoto Y."/>
            <person name="Steenwyk J.L."/>
            <person name="Rokas A."/>
            <person name="Carro J."/>
            <person name="Camarero S."/>
            <person name="Ferreira P."/>
            <person name="Molpeceres G."/>
            <person name="Ruiz-Duenas F.J."/>
            <person name="Serrano A."/>
            <person name="Henrissat B."/>
            <person name="Drula E."/>
            <person name="Hughes K.W."/>
            <person name="Mata J.L."/>
            <person name="Ishikawa N.K."/>
            <person name="Vargas-Isla R."/>
            <person name="Ushijima S."/>
            <person name="Smith C.A."/>
            <person name="Ahrendt S."/>
            <person name="Andreopoulos W."/>
            <person name="He G."/>
            <person name="Labutti K."/>
            <person name="Lipzen A."/>
            <person name="Ng V."/>
            <person name="Riley R."/>
            <person name="Sandor L."/>
            <person name="Barry K."/>
            <person name="Martinez A.T."/>
            <person name="Xiao Y."/>
            <person name="Gibbons J.G."/>
            <person name="Terashima K."/>
            <person name="Grigoriev I.V."/>
            <person name="Hibbett D.S."/>
        </authorList>
    </citation>
    <scope>NUCLEOTIDE SEQUENCE</scope>
    <source>
        <strain evidence="10">JLM2183</strain>
    </source>
</reference>
<evidence type="ECO:0000256" key="2">
    <source>
        <dbReference type="ARBA" id="ARBA00022664"/>
    </source>
</evidence>
<keyword evidence="5" id="KW-0539">Nucleus</keyword>
<gene>
    <name evidence="10" type="ORF">J3R30DRAFT_3695776</name>
</gene>
<dbReference type="OrthoDB" id="5411533at2759"/>
<keyword evidence="3 6" id="KW-0694">RNA-binding</keyword>
<dbReference type="Pfam" id="PF01585">
    <property type="entry name" value="G-patch"/>
    <property type="match status" value="1"/>
</dbReference>
<organism evidence="10 11">
    <name type="scientific">Lentinula aciculospora</name>
    <dbReference type="NCBI Taxonomy" id="153920"/>
    <lineage>
        <taxon>Eukaryota</taxon>
        <taxon>Fungi</taxon>
        <taxon>Dikarya</taxon>
        <taxon>Basidiomycota</taxon>
        <taxon>Agaricomycotina</taxon>
        <taxon>Agaricomycetes</taxon>
        <taxon>Agaricomycetidae</taxon>
        <taxon>Agaricales</taxon>
        <taxon>Marasmiineae</taxon>
        <taxon>Omphalotaceae</taxon>
        <taxon>Lentinula</taxon>
    </lineage>
</organism>
<dbReference type="GO" id="GO:0071011">
    <property type="term" value="C:precatalytic spliceosome"/>
    <property type="evidence" value="ECO:0007669"/>
    <property type="project" value="TreeGrafter"/>
</dbReference>
<dbReference type="Gene3D" id="3.30.70.330">
    <property type="match status" value="1"/>
</dbReference>
<dbReference type="SMART" id="SM00443">
    <property type="entry name" value="G_patch"/>
    <property type="match status" value="1"/>
</dbReference>
<dbReference type="PANTHER" id="PTHR13288:SF8">
    <property type="entry name" value="SPLICING FACTOR 45"/>
    <property type="match status" value="1"/>
</dbReference>
<evidence type="ECO:0000256" key="5">
    <source>
        <dbReference type="ARBA" id="ARBA00023242"/>
    </source>
</evidence>
<feature type="compositionally biased region" description="Basic and acidic residues" evidence="7">
    <location>
        <begin position="209"/>
        <end position="228"/>
    </location>
</feature>
<protein>
    <recommendedName>
        <fullName evidence="12">G-patch domain-containing protein</fullName>
    </recommendedName>
</protein>
<keyword evidence="11" id="KW-1185">Reference proteome</keyword>
<evidence type="ECO:0000259" key="9">
    <source>
        <dbReference type="PROSITE" id="PS50174"/>
    </source>
</evidence>
<feature type="compositionally biased region" description="Pro residues" evidence="7">
    <location>
        <begin position="403"/>
        <end position="415"/>
    </location>
</feature>
<dbReference type="InterPro" id="IPR035979">
    <property type="entry name" value="RBD_domain_sf"/>
</dbReference>
<evidence type="ECO:0000256" key="3">
    <source>
        <dbReference type="ARBA" id="ARBA00022884"/>
    </source>
</evidence>
<feature type="region of interest" description="Disordered" evidence="7">
    <location>
        <begin position="125"/>
        <end position="195"/>
    </location>
</feature>
<proteinExistence type="predicted"/>
<dbReference type="SMART" id="SM00361">
    <property type="entry name" value="RRM_1"/>
    <property type="match status" value="1"/>
</dbReference>
<feature type="region of interest" description="Disordered" evidence="7">
    <location>
        <begin position="497"/>
        <end position="524"/>
    </location>
</feature>
<feature type="compositionally biased region" description="Basic and acidic residues" evidence="7">
    <location>
        <begin position="294"/>
        <end position="305"/>
    </location>
</feature>
<feature type="compositionally biased region" description="Pro residues" evidence="7">
    <location>
        <begin position="35"/>
        <end position="47"/>
    </location>
</feature>
<feature type="domain" description="RRM" evidence="8">
    <location>
        <begin position="530"/>
        <end position="616"/>
    </location>
</feature>
<keyword evidence="2" id="KW-0507">mRNA processing</keyword>
<dbReference type="InterPro" id="IPR000504">
    <property type="entry name" value="RRM_dom"/>
</dbReference>
<dbReference type="GO" id="GO:0003723">
    <property type="term" value="F:RNA binding"/>
    <property type="evidence" value="ECO:0007669"/>
    <property type="project" value="UniProtKB-UniRule"/>
</dbReference>
<evidence type="ECO:0008006" key="12">
    <source>
        <dbReference type="Google" id="ProtNLM"/>
    </source>
</evidence>
<evidence type="ECO:0000259" key="8">
    <source>
        <dbReference type="PROSITE" id="PS50102"/>
    </source>
</evidence>
<dbReference type="CDD" id="cd12374">
    <property type="entry name" value="RRM_UHM_SPF45_PUF60"/>
    <property type="match status" value="1"/>
</dbReference>
<feature type="region of interest" description="Disordered" evidence="7">
    <location>
        <begin position="209"/>
        <end position="423"/>
    </location>
</feature>
<dbReference type="PROSITE" id="PS50174">
    <property type="entry name" value="G_PATCH"/>
    <property type="match status" value="1"/>
</dbReference>
<dbReference type="FunFam" id="3.30.70.330:FF:000382">
    <property type="entry name" value="G-patch domain-containing protein"/>
    <property type="match status" value="1"/>
</dbReference>
<dbReference type="GO" id="GO:0045292">
    <property type="term" value="P:mRNA cis splicing, via spliceosome"/>
    <property type="evidence" value="ECO:0007669"/>
    <property type="project" value="InterPro"/>
</dbReference>
<dbReference type="InterPro" id="IPR003954">
    <property type="entry name" value="RRM_euk-type"/>
</dbReference>
<feature type="region of interest" description="Disordered" evidence="7">
    <location>
        <begin position="437"/>
        <end position="456"/>
    </location>
</feature>
<dbReference type="EMBL" id="JAOTPV010000002">
    <property type="protein sequence ID" value="KAJ4488130.1"/>
    <property type="molecule type" value="Genomic_DNA"/>
</dbReference>
<evidence type="ECO:0000256" key="1">
    <source>
        <dbReference type="ARBA" id="ARBA00004123"/>
    </source>
</evidence>
<feature type="compositionally biased region" description="Pro residues" evidence="7">
    <location>
        <begin position="377"/>
        <end position="396"/>
    </location>
</feature>
<dbReference type="InterPro" id="IPR012677">
    <property type="entry name" value="Nucleotide-bd_a/b_plait_sf"/>
</dbReference>
<keyword evidence="4" id="KW-0508">mRNA splicing</keyword>
<dbReference type="InterPro" id="IPR000467">
    <property type="entry name" value="G_patch_dom"/>
</dbReference>
<feature type="region of interest" description="Disordered" evidence="7">
    <location>
        <begin position="1"/>
        <end position="69"/>
    </location>
</feature>
<feature type="compositionally biased region" description="Pro residues" evidence="7">
    <location>
        <begin position="315"/>
        <end position="326"/>
    </location>
</feature>
<evidence type="ECO:0000256" key="7">
    <source>
        <dbReference type="SAM" id="MobiDB-lite"/>
    </source>
</evidence>
<feature type="compositionally biased region" description="Low complexity" evidence="7">
    <location>
        <begin position="48"/>
        <end position="64"/>
    </location>
</feature>
<comment type="caution">
    <text evidence="10">The sequence shown here is derived from an EMBL/GenBank/DDBJ whole genome shotgun (WGS) entry which is preliminary data.</text>
</comment>
<feature type="compositionally biased region" description="Basic and acidic residues" evidence="7">
    <location>
        <begin position="515"/>
        <end position="524"/>
    </location>
</feature>
<evidence type="ECO:0000313" key="11">
    <source>
        <dbReference type="Proteomes" id="UP001150266"/>
    </source>
</evidence>
<dbReference type="PANTHER" id="PTHR13288">
    <property type="entry name" value="SPLICING FACTOR 45 SPF45"/>
    <property type="match status" value="1"/>
</dbReference>